<dbReference type="AlphaFoldDB" id="A0AAE9XK45"/>
<dbReference type="EMBL" id="CP116507">
    <property type="protein sequence ID" value="WCG22105.1"/>
    <property type="molecule type" value="Genomic_DNA"/>
</dbReference>
<evidence type="ECO:0000313" key="3">
    <source>
        <dbReference type="Proteomes" id="UP001179600"/>
    </source>
</evidence>
<evidence type="ECO:0000313" key="2">
    <source>
        <dbReference type="EMBL" id="WCG22105.1"/>
    </source>
</evidence>
<reference evidence="2" key="1">
    <citation type="submission" date="2023-01" db="EMBL/GenBank/DDBJ databases">
        <title>Oxazolidinone resistance genes in florfenicol resistant enterococci from beef cattle and veal calves at slaughter.</title>
        <authorList>
            <person name="Biggel M."/>
        </authorList>
    </citation>
    <scope>NUCLEOTIDE SEQUENCE</scope>
    <source>
        <strain evidence="2">K204-1</strain>
    </source>
</reference>
<dbReference type="RefSeq" id="WP_272163103.1">
    <property type="nucleotide sequence ID" value="NZ_CP116507.1"/>
</dbReference>
<name>A0AAE9XK45_9ENTE</name>
<keyword evidence="1" id="KW-0175">Coiled coil</keyword>
<feature type="coiled-coil region" evidence="1">
    <location>
        <begin position="34"/>
        <end position="61"/>
    </location>
</feature>
<accession>A0AAE9XK45</accession>
<dbReference type="Proteomes" id="UP001179600">
    <property type="component" value="Chromosome"/>
</dbReference>
<proteinExistence type="predicted"/>
<gene>
    <name evidence="2" type="ORF">PML95_06785</name>
</gene>
<evidence type="ECO:0000256" key="1">
    <source>
        <dbReference type="SAM" id="Coils"/>
    </source>
</evidence>
<sequence length="467" mass="53142">MKHIDKEPFESLSEEQLKEIEQFIEEPLTDERLMTIKNRVKREIENENNEKEEKVVPMKKRGNKRYMWVAAASLMLLVGFGMRDEIKIAYQRAFGIEGEQLLKQADSLDEVAEDQGLRLTAKNSFKDGDTTYVMMTLQDLEGDRLAKDTQIDAWEMLNGGNTRVVDYNEKTKTAVLLTSAISWKEHENQGFLLRRFKSHEQESTNQVALNWDKLIQPQPEWEKLKVSDGIGGGYRSEALDAHKLDFDELASQNLKPGVLNQPLDETEQIILENAAYKDGLLHLLVRYPNDFQHDYLDVSLNNEGKVIENIASFNAGRGTHRDETGRTDFIEFVFDVKEDTLKKAQLSVETRSMKEVVEGNWAIRLAEPTALKKQELSDVALTSHTQFTKLSFSGLSLTGMLTSDTAEEIPVELIAVLKDGSKKTLIAEEDQVVLNSEDADQSLMFNYISLEEVQTLYLNGKELPLSD</sequence>
<organism evidence="2 3">
    <name type="scientific">Vagococcus lutrae</name>
    <dbReference type="NCBI Taxonomy" id="81947"/>
    <lineage>
        <taxon>Bacteria</taxon>
        <taxon>Bacillati</taxon>
        <taxon>Bacillota</taxon>
        <taxon>Bacilli</taxon>
        <taxon>Lactobacillales</taxon>
        <taxon>Enterococcaceae</taxon>
        <taxon>Vagococcus</taxon>
    </lineage>
</organism>
<protein>
    <submittedName>
        <fullName evidence="2">DUF4179 domain-containing protein</fullName>
    </submittedName>
</protein>